<dbReference type="Proteomes" id="UP001412067">
    <property type="component" value="Unassembled WGS sequence"/>
</dbReference>
<keyword evidence="2" id="KW-1185">Reference proteome</keyword>
<reference evidence="1 2" key="1">
    <citation type="journal article" date="2022" name="Nat. Plants">
        <title>Genomes of leafy and leafless Platanthera orchids illuminate the evolution of mycoheterotrophy.</title>
        <authorList>
            <person name="Li M.H."/>
            <person name="Liu K.W."/>
            <person name="Li Z."/>
            <person name="Lu H.C."/>
            <person name="Ye Q.L."/>
            <person name="Zhang D."/>
            <person name="Wang J.Y."/>
            <person name="Li Y.F."/>
            <person name="Zhong Z.M."/>
            <person name="Liu X."/>
            <person name="Yu X."/>
            <person name="Liu D.K."/>
            <person name="Tu X.D."/>
            <person name="Liu B."/>
            <person name="Hao Y."/>
            <person name="Liao X.Y."/>
            <person name="Jiang Y.T."/>
            <person name="Sun W.H."/>
            <person name="Chen J."/>
            <person name="Chen Y.Q."/>
            <person name="Ai Y."/>
            <person name="Zhai J.W."/>
            <person name="Wu S.S."/>
            <person name="Zhou Z."/>
            <person name="Hsiao Y.Y."/>
            <person name="Wu W.L."/>
            <person name="Chen Y.Y."/>
            <person name="Lin Y.F."/>
            <person name="Hsu J.L."/>
            <person name="Li C.Y."/>
            <person name="Wang Z.W."/>
            <person name="Zhao X."/>
            <person name="Zhong W.Y."/>
            <person name="Ma X.K."/>
            <person name="Ma L."/>
            <person name="Huang J."/>
            <person name="Chen G.Z."/>
            <person name="Huang M.Z."/>
            <person name="Huang L."/>
            <person name="Peng D.H."/>
            <person name="Luo Y.B."/>
            <person name="Zou S.Q."/>
            <person name="Chen S.P."/>
            <person name="Lan S."/>
            <person name="Tsai W.C."/>
            <person name="Van de Peer Y."/>
            <person name="Liu Z.J."/>
        </authorList>
    </citation>
    <scope>NUCLEOTIDE SEQUENCE [LARGE SCALE GENOMIC DNA]</scope>
    <source>
        <strain evidence="1">Lor288</strain>
    </source>
</reference>
<accession>A0ABR2MAW9</accession>
<protein>
    <submittedName>
        <fullName evidence="1">Uncharacterized protein</fullName>
    </submittedName>
</protein>
<evidence type="ECO:0000313" key="1">
    <source>
        <dbReference type="EMBL" id="KAK8961315.1"/>
    </source>
</evidence>
<gene>
    <name evidence="1" type="ORF">KSP40_PGU011225</name>
</gene>
<sequence length="162" mass="19271">MEFRWRDELHFWRKMEFHWSCSHPCNSIFFLLPPYEFPELPKSISPPPPPRSLPDPLVYCVRSLIYHSSLIEGGLLEPDRTPHQSRTETFSVSPHHHFIPFGDLKSDYRALLAQDDVESQWRTSGYVYYQIRPECDDVHKNAVQNQGPYYHCSNLLPHWCWN</sequence>
<dbReference type="EMBL" id="JBBWWR010000009">
    <property type="protein sequence ID" value="KAK8961315.1"/>
    <property type="molecule type" value="Genomic_DNA"/>
</dbReference>
<organism evidence="1 2">
    <name type="scientific">Platanthera guangdongensis</name>
    <dbReference type="NCBI Taxonomy" id="2320717"/>
    <lineage>
        <taxon>Eukaryota</taxon>
        <taxon>Viridiplantae</taxon>
        <taxon>Streptophyta</taxon>
        <taxon>Embryophyta</taxon>
        <taxon>Tracheophyta</taxon>
        <taxon>Spermatophyta</taxon>
        <taxon>Magnoliopsida</taxon>
        <taxon>Liliopsida</taxon>
        <taxon>Asparagales</taxon>
        <taxon>Orchidaceae</taxon>
        <taxon>Orchidoideae</taxon>
        <taxon>Orchideae</taxon>
        <taxon>Orchidinae</taxon>
        <taxon>Platanthera</taxon>
    </lineage>
</organism>
<name>A0ABR2MAW9_9ASPA</name>
<evidence type="ECO:0000313" key="2">
    <source>
        <dbReference type="Proteomes" id="UP001412067"/>
    </source>
</evidence>
<comment type="caution">
    <text evidence="1">The sequence shown here is derived from an EMBL/GenBank/DDBJ whole genome shotgun (WGS) entry which is preliminary data.</text>
</comment>
<proteinExistence type="predicted"/>